<gene>
    <name evidence="2" type="ORF">PSH57_04310</name>
</gene>
<evidence type="ECO:0000313" key="2">
    <source>
        <dbReference type="EMBL" id="WLH13589.1"/>
    </source>
</evidence>
<protein>
    <submittedName>
        <fullName evidence="2">Uncharacterized protein</fullName>
    </submittedName>
</protein>
<feature type="compositionally biased region" description="Polar residues" evidence="1">
    <location>
        <begin position="41"/>
        <end position="52"/>
    </location>
</feature>
<dbReference type="EMBL" id="CP117449">
    <property type="protein sequence ID" value="WLH13589.1"/>
    <property type="molecule type" value="Genomic_DNA"/>
</dbReference>
<accession>A0ABY9GDB6</accession>
<organism evidence="2 3">
    <name type="scientific">Pseudomonas hefeiensis</name>
    <dbReference type="NCBI Taxonomy" id="2738125"/>
    <lineage>
        <taxon>Bacteria</taxon>
        <taxon>Pseudomonadati</taxon>
        <taxon>Pseudomonadota</taxon>
        <taxon>Gammaproteobacteria</taxon>
        <taxon>Pseudomonadales</taxon>
        <taxon>Pseudomonadaceae</taxon>
        <taxon>Pseudomonas</taxon>
    </lineage>
</organism>
<dbReference type="RefSeq" id="WP_305388020.1">
    <property type="nucleotide sequence ID" value="NZ_CP117426.1"/>
</dbReference>
<reference evidence="2 3" key="1">
    <citation type="submission" date="2023-02" db="EMBL/GenBank/DDBJ databases">
        <title>Evolution of Hrp T3SS in non-pathogenic Pseudomonas fluorescens.</title>
        <authorList>
            <person name="Liao K."/>
            <person name="Wei H."/>
            <person name="Gu Y."/>
        </authorList>
    </citation>
    <scope>NUCLEOTIDE SEQUENCE [LARGE SCALE GENOMIC DNA]</scope>
    <source>
        <strain evidence="2 3">FP205</strain>
    </source>
</reference>
<keyword evidence="3" id="KW-1185">Reference proteome</keyword>
<evidence type="ECO:0000313" key="3">
    <source>
        <dbReference type="Proteomes" id="UP001230339"/>
    </source>
</evidence>
<dbReference type="Proteomes" id="UP001230339">
    <property type="component" value="Chromosome"/>
</dbReference>
<sequence>MSTLEKPTVKDFPVDPATGEVTINLSKTETLTVQIPGAPSSPDSSVQLTVTAPSKPPKSVGPYESMLVKKTPETHPDNFEEPELRKGVTLTLRSDELKAFSGEEGVELRYTFTYASGWDPDTSEPQMLRIKA</sequence>
<proteinExistence type="predicted"/>
<evidence type="ECO:0000256" key="1">
    <source>
        <dbReference type="SAM" id="MobiDB-lite"/>
    </source>
</evidence>
<feature type="region of interest" description="Disordered" evidence="1">
    <location>
        <begin position="37"/>
        <end position="63"/>
    </location>
</feature>
<name>A0ABY9GDB6_9PSED</name>